<dbReference type="InterPro" id="IPR045073">
    <property type="entry name" value="Omega/Tau-like"/>
</dbReference>
<evidence type="ECO:0000256" key="2">
    <source>
        <dbReference type="ARBA" id="ARBA00022575"/>
    </source>
</evidence>
<dbReference type="InterPro" id="IPR010987">
    <property type="entry name" value="Glutathione-S-Trfase_C-like"/>
</dbReference>
<dbReference type="GO" id="GO:0004364">
    <property type="term" value="F:glutathione transferase activity"/>
    <property type="evidence" value="ECO:0007669"/>
    <property type="project" value="UniProtKB-EC"/>
</dbReference>
<dbReference type="Pfam" id="PF02798">
    <property type="entry name" value="GST_N"/>
    <property type="match status" value="1"/>
</dbReference>
<dbReference type="FunFam" id="1.20.1050.10:FF:000016">
    <property type="entry name" value="Glutathione S-transferase U9"/>
    <property type="match status" value="1"/>
</dbReference>
<dbReference type="PANTHER" id="PTHR11260">
    <property type="entry name" value="GLUTATHIONE S-TRANSFERASE, GST, SUPERFAMILY, GST DOMAIN CONTAINING"/>
    <property type="match status" value="1"/>
</dbReference>
<evidence type="ECO:0000256" key="5">
    <source>
        <dbReference type="ARBA" id="ARBA00047960"/>
    </source>
</evidence>
<dbReference type="CDD" id="cd03058">
    <property type="entry name" value="GST_N_Tau"/>
    <property type="match status" value="1"/>
</dbReference>
<protein>
    <recommendedName>
        <fullName evidence="1">glutathione transferase</fullName>
        <ecNumber evidence="1">2.5.1.18</ecNumber>
    </recommendedName>
</protein>
<dbReference type="InterPro" id="IPR045074">
    <property type="entry name" value="GST_C_Tau"/>
</dbReference>
<dbReference type="PROSITE" id="PS50405">
    <property type="entry name" value="GST_CTER"/>
    <property type="match status" value="1"/>
</dbReference>
<dbReference type="AlphaFoldDB" id="Q9M6R4"/>
<dbReference type="CDD" id="cd03185">
    <property type="entry name" value="GST_C_Tau"/>
    <property type="match status" value="1"/>
</dbReference>
<accession>Q9M6R4</accession>
<evidence type="ECO:0000259" key="7">
    <source>
        <dbReference type="PROSITE" id="PS50405"/>
    </source>
</evidence>
<dbReference type="PANTHER" id="PTHR11260:SF615">
    <property type="entry name" value="GLUTATHIONE S-TRANSFERASE U17"/>
    <property type="match status" value="1"/>
</dbReference>
<evidence type="ECO:0000259" key="6">
    <source>
        <dbReference type="PROSITE" id="PS50404"/>
    </source>
</evidence>
<dbReference type="GO" id="GO:0006749">
    <property type="term" value="P:glutathione metabolic process"/>
    <property type="evidence" value="ECO:0007669"/>
    <property type="project" value="InterPro"/>
</dbReference>
<feature type="domain" description="GST C-terminal" evidence="7">
    <location>
        <begin position="140"/>
        <end position="267"/>
    </location>
</feature>
<evidence type="ECO:0000256" key="1">
    <source>
        <dbReference type="ARBA" id="ARBA00012452"/>
    </source>
</evidence>
<keyword evidence="2" id="KW-0216">Detoxification</keyword>
<organism evidence="8">
    <name type="scientific">Gossypium hirsutum</name>
    <name type="common">Upland cotton</name>
    <name type="synonym">Gossypium mexicanum</name>
    <dbReference type="NCBI Taxonomy" id="3635"/>
    <lineage>
        <taxon>Eukaryota</taxon>
        <taxon>Viridiplantae</taxon>
        <taxon>Streptophyta</taxon>
        <taxon>Embryophyta</taxon>
        <taxon>Tracheophyta</taxon>
        <taxon>Spermatophyta</taxon>
        <taxon>Magnoliopsida</taxon>
        <taxon>eudicotyledons</taxon>
        <taxon>Gunneridae</taxon>
        <taxon>Pentapetalae</taxon>
        <taxon>rosids</taxon>
        <taxon>malvids</taxon>
        <taxon>Malvales</taxon>
        <taxon>Malvaceae</taxon>
        <taxon>Malvoideae</taxon>
        <taxon>Gossypium</taxon>
    </lineage>
</organism>
<dbReference type="EMBL" id="AF159229">
    <property type="protein sequence ID" value="AAF29773.1"/>
    <property type="molecule type" value="mRNA"/>
</dbReference>
<sequence length="281" mass="31803">MQLETYWMLQMKAVTSVRKCEVSSLGFSFNLYINTCRVKTFVTLKRNLTMAKSDAEVKVLGTWASPFVMRVRIALNIKSVAYEFLQERLWEGKSELLLKSNPVHRKVPVLIHGDDTICESLIIVQYIDEVWPSVPILPSDPHERAAARFWAAYLDDKWFPSLRAIGMAEGEDARKAAIGQVEEGLMLLEEAFGKCSQGQALFGKDQIGYLDITFGCFLGWLRVTEKMSGIKLLNEINTPALLKWANRFCNDAAVKDVMPETEKLAEFAKMLRGRVRATPTS</sequence>
<dbReference type="FunFam" id="3.40.30.10:FF:000044">
    <property type="entry name" value="Glutathione S-transferase GSTU6"/>
    <property type="match status" value="1"/>
</dbReference>
<dbReference type="GO" id="GO:0009407">
    <property type="term" value="P:toxin catabolic process"/>
    <property type="evidence" value="ECO:0007669"/>
    <property type="project" value="UniProtKB-ARBA"/>
</dbReference>
<proteinExistence type="evidence at transcript level"/>
<dbReference type="InterPro" id="IPR004045">
    <property type="entry name" value="Glutathione_S-Trfase_N"/>
</dbReference>
<evidence type="ECO:0000313" key="8">
    <source>
        <dbReference type="EMBL" id="AAF29773.1"/>
    </source>
</evidence>
<dbReference type="InterPro" id="IPR036282">
    <property type="entry name" value="Glutathione-S-Trfase_C_sf"/>
</dbReference>
<dbReference type="EC" id="2.5.1.18" evidence="1"/>
<comment type="catalytic activity">
    <reaction evidence="5">
        <text>RX + glutathione = an S-substituted glutathione + a halide anion + H(+)</text>
        <dbReference type="Rhea" id="RHEA:16437"/>
        <dbReference type="ChEBI" id="CHEBI:15378"/>
        <dbReference type="ChEBI" id="CHEBI:16042"/>
        <dbReference type="ChEBI" id="CHEBI:17792"/>
        <dbReference type="ChEBI" id="CHEBI:57925"/>
        <dbReference type="ChEBI" id="CHEBI:90779"/>
        <dbReference type="EC" id="2.5.1.18"/>
    </reaction>
</comment>
<dbReference type="KEGG" id="ghi:107948407"/>
<evidence type="ECO:0000256" key="4">
    <source>
        <dbReference type="ARBA" id="ARBA00025743"/>
    </source>
</evidence>
<dbReference type="SUPFAM" id="SSF52833">
    <property type="entry name" value="Thioredoxin-like"/>
    <property type="match status" value="1"/>
</dbReference>
<dbReference type="SFLD" id="SFLDG00358">
    <property type="entry name" value="Main_(cytGST)"/>
    <property type="match status" value="1"/>
</dbReference>
<dbReference type="InterPro" id="IPR040079">
    <property type="entry name" value="Glutathione_S-Trfase"/>
</dbReference>
<dbReference type="SUPFAM" id="SSF47616">
    <property type="entry name" value="GST C-terminal domain-like"/>
    <property type="match status" value="1"/>
</dbReference>
<dbReference type="Gene3D" id="3.40.30.10">
    <property type="entry name" value="Glutaredoxin"/>
    <property type="match status" value="1"/>
</dbReference>
<reference evidence="8" key="1">
    <citation type="submission" date="1999-06" db="EMBL/GenBank/DDBJ databases">
        <title>Cloning and characterization of glutathione S-transferase (GST) gene from cotton plants (Gossypium hirsutum L. cv. Coker 312).</title>
        <authorList>
            <person name="Kang W.H."/>
            <person name="Yamamoto E."/>
            <person name="Allen D.R."/>
        </authorList>
    </citation>
    <scope>NUCLEOTIDE SEQUENCE</scope>
    <source>
        <tissue evidence="8">Fiber</tissue>
    </source>
</reference>
<dbReference type="GO" id="GO:0005737">
    <property type="term" value="C:cytoplasm"/>
    <property type="evidence" value="ECO:0007669"/>
    <property type="project" value="TreeGrafter"/>
</dbReference>
<dbReference type="InterPro" id="IPR036249">
    <property type="entry name" value="Thioredoxin-like_sf"/>
</dbReference>
<feature type="domain" description="GST N-terminal" evidence="6">
    <location>
        <begin position="55"/>
        <end position="135"/>
    </location>
</feature>
<dbReference type="SFLD" id="SFLDG01152">
    <property type="entry name" value="Main.3:_Omega-_and_Tau-like"/>
    <property type="match status" value="1"/>
</dbReference>
<dbReference type="PROSITE" id="PS50404">
    <property type="entry name" value="GST_NTER"/>
    <property type="match status" value="1"/>
</dbReference>
<keyword evidence="3 8" id="KW-0808">Transferase</keyword>
<name>Q9M6R4_GOSHI</name>
<comment type="similarity">
    <text evidence="4">Belongs to the GST superfamily. Tau family.</text>
</comment>
<evidence type="ECO:0000256" key="3">
    <source>
        <dbReference type="ARBA" id="ARBA00022679"/>
    </source>
</evidence>
<dbReference type="Gene3D" id="1.20.1050.10">
    <property type="match status" value="1"/>
</dbReference>
<dbReference type="SFLD" id="SFLDS00019">
    <property type="entry name" value="Glutathione_Transferase_(cytos"/>
    <property type="match status" value="1"/>
</dbReference>